<evidence type="ECO:0000313" key="5">
    <source>
        <dbReference type="EMBL" id="OFC71030.1"/>
    </source>
</evidence>
<dbReference type="InterPro" id="IPR011991">
    <property type="entry name" value="ArsR-like_HTH"/>
</dbReference>
<dbReference type="GO" id="GO:0003677">
    <property type="term" value="F:DNA binding"/>
    <property type="evidence" value="ECO:0007669"/>
    <property type="project" value="UniProtKB-KW"/>
</dbReference>
<evidence type="ECO:0000313" key="6">
    <source>
        <dbReference type="Proteomes" id="UP000175691"/>
    </source>
</evidence>
<dbReference type="InterPro" id="IPR051011">
    <property type="entry name" value="Metal_resp_trans_reg"/>
</dbReference>
<name>A0A1E7ZC07_9ALTE</name>
<evidence type="ECO:0000256" key="1">
    <source>
        <dbReference type="ARBA" id="ARBA00023015"/>
    </source>
</evidence>
<feature type="domain" description="HTH arsR-type" evidence="4">
    <location>
        <begin position="11"/>
        <end position="102"/>
    </location>
</feature>
<evidence type="ECO:0000259" key="4">
    <source>
        <dbReference type="PROSITE" id="PS50987"/>
    </source>
</evidence>
<dbReference type="EMBL" id="MDHN01000021">
    <property type="protein sequence ID" value="OFC71030.1"/>
    <property type="molecule type" value="Genomic_DNA"/>
</dbReference>
<comment type="caution">
    <text evidence="5">The sequence shown here is derived from an EMBL/GenBank/DDBJ whole genome shotgun (WGS) entry which is preliminary data.</text>
</comment>
<keyword evidence="6" id="KW-1185">Reference proteome</keyword>
<dbReference type="NCBIfam" id="NF033788">
    <property type="entry name" value="HTH_metalloreg"/>
    <property type="match status" value="1"/>
</dbReference>
<dbReference type="InterPro" id="IPR036390">
    <property type="entry name" value="WH_DNA-bd_sf"/>
</dbReference>
<dbReference type="PANTHER" id="PTHR43132">
    <property type="entry name" value="ARSENICAL RESISTANCE OPERON REPRESSOR ARSR-RELATED"/>
    <property type="match status" value="1"/>
</dbReference>
<evidence type="ECO:0000256" key="2">
    <source>
        <dbReference type="ARBA" id="ARBA00023125"/>
    </source>
</evidence>
<dbReference type="PROSITE" id="PS50987">
    <property type="entry name" value="HTH_ARSR_2"/>
    <property type="match status" value="1"/>
</dbReference>
<sequence>MKEEINTEKLLAHAADAERFLKQLSNKTRLMVLCSLLKTEYSVSDLLTRIPVTQPVLSQHLALLREAKMVATRRDGQTIYYSLADERVKQTIGMLYQFFCAE</sequence>
<gene>
    <name evidence="5" type="ORF">BFC18_10615</name>
</gene>
<proteinExistence type="predicted"/>
<dbReference type="PRINTS" id="PR00778">
    <property type="entry name" value="HTHARSR"/>
</dbReference>
<protein>
    <submittedName>
        <fullName evidence="5">Transcriptional regulator</fullName>
    </submittedName>
</protein>
<dbReference type="SUPFAM" id="SSF46785">
    <property type="entry name" value="Winged helix' DNA-binding domain"/>
    <property type="match status" value="1"/>
</dbReference>
<dbReference type="PANTHER" id="PTHR43132:SF8">
    <property type="entry name" value="HTH-TYPE TRANSCRIPTIONAL REGULATOR KMTR"/>
    <property type="match status" value="1"/>
</dbReference>
<dbReference type="SMART" id="SM00418">
    <property type="entry name" value="HTH_ARSR"/>
    <property type="match status" value="1"/>
</dbReference>
<accession>A0A1E7ZC07</accession>
<dbReference type="InterPro" id="IPR001845">
    <property type="entry name" value="HTH_ArsR_DNA-bd_dom"/>
</dbReference>
<dbReference type="STRING" id="1656094.BFC18_10615"/>
<dbReference type="Pfam" id="PF01022">
    <property type="entry name" value="HTH_5"/>
    <property type="match status" value="1"/>
</dbReference>
<dbReference type="Proteomes" id="UP000175691">
    <property type="component" value="Unassembled WGS sequence"/>
</dbReference>
<dbReference type="GO" id="GO:0003700">
    <property type="term" value="F:DNA-binding transcription factor activity"/>
    <property type="evidence" value="ECO:0007669"/>
    <property type="project" value="InterPro"/>
</dbReference>
<dbReference type="InterPro" id="IPR036388">
    <property type="entry name" value="WH-like_DNA-bd_sf"/>
</dbReference>
<keyword evidence="1" id="KW-0805">Transcription regulation</keyword>
<dbReference type="OrthoDB" id="9796124at2"/>
<reference evidence="5 6" key="1">
    <citation type="submission" date="2016-08" db="EMBL/GenBank/DDBJ databases">
        <authorList>
            <person name="Seilhamer J.J."/>
        </authorList>
    </citation>
    <scope>NUCLEOTIDE SEQUENCE [LARGE SCALE GENOMIC DNA]</scope>
    <source>
        <strain evidence="5 6">KCTC 42603</strain>
    </source>
</reference>
<dbReference type="CDD" id="cd00090">
    <property type="entry name" value="HTH_ARSR"/>
    <property type="match status" value="1"/>
</dbReference>
<organism evidence="5 6">
    <name type="scientific">Alteromonas confluentis</name>
    <dbReference type="NCBI Taxonomy" id="1656094"/>
    <lineage>
        <taxon>Bacteria</taxon>
        <taxon>Pseudomonadati</taxon>
        <taxon>Pseudomonadota</taxon>
        <taxon>Gammaproteobacteria</taxon>
        <taxon>Alteromonadales</taxon>
        <taxon>Alteromonadaceae</taxon>
        <taxon>Alteromonas/Salinimonas group</taxon>
        <taxon>Alteromonas</taxon>
    </lineage>
</organism>
<keyword evidence="3" id="KW-0804">Transcription</keyword>
<evidence type="ECO:0000256" key="3">
    <source>
        <dbReference type="ARBA" id="ARBA00023163"/>
    </source>
</evidence>
<keyword evidence="2" id="KW-0238">DNA-binding</keyword>
<dbReference type="Gene3D" id="1.10.10.10">
    <property type="entry name" value="Winged helix-like DNA-binding domain superfamily/Winged helix DNA-binding domain"/>
    <property type="match status" value="1"/>
</dbReference>
<dbReference type="AlphaFoldDB" id="A0A1E7ZC07"/>